<keyword evidence="6" id="KW-1133">Transmembrane helix</keyword>
<dbReference type="InterPro" id="IPR002068">
    <property type="entry name" value="A-crystallin/Hsp20_dom"/>
</dbReference>
<reference evidence="8" key="1">
    <citation type="journal article" date="2020" name="Nat. Genet.">
        <title>Genomic diversifications of five Gossypium allopolyploid species and their impact on cotton improvement.</title>
        <authorList>
            <person name="Chen Z.J."/>
            <person name="Sreedasyam A."/>
            <person name="Ando A."/>
            <person name="Song Q."/>
            <person name="De Santiago L.M."/>
            <person name="Hulse-Kemp A.M."/>
            <person name="Ding M."/>
            <person name="Ye W."/>
            <person name="Kirkbride R.C."/>
            <person name="Jenkins J."/>
            <person name="Plott C."/>
            <person name="Lovell J."/>
            <person name="Lin Y.M."/>
            <person name="Vaughn R."/>
            <person name="Liu B."/>
            <person name="Simpson S."/>
            <person name="Scheffler B.E."/>
            <person name="Wen L."/>
            <person name="Saski C.A."/>
            <person name="Grover C.E."/>
            <person name="Hu G."/>
            <person name="Conover J.L."/>
            <person name="Carlson J.W."/>
            <person name="Shu S."/>
            <person name="Boston L.B."/>
            <person name="Williams M."/>
            <person name="Peterson D.G."/>
            <person name="McGee K."/>
            <person name="Jones D.C."/>
            <person name="Wendel J.F."/>
            <person name="Stelly D.M."/>
            <person name="Grimwood J."/>
            <person name="Schmutz J."/>
        </authorList>
    </citation>
    <scope>NUCLEOTIDE SEQUENCE [LARGE SCALE GENOMIC DNA]</scope>
    <source>
        <strain evidence="8">cv. TM-1</strain>
    </source>
</reference>
<dbReference type="Pfam" id="PF00011">
    <property type="entry name" value="HSP20"/>
    <property type="match status" value="1"/>
</dbReference>
<evidence type="ECO:0000256" key="6">
    <source>
        <dbReference type="SAM" id="Phobius"/>
    </source>
</evidence>
<dbReference type="AlphaFoldDB" id="A0A1U8MR73"/>
<protein>
    <submittedName>
        <fullName evidence="9">22.0 kDa heat shock protein</fullName>
    </submittedName>
</protein>
<proteinExistence type="inferred from homology"/>
<evidence type="ECO:0000256" key="4">
    <source>
        <dbReference type="PROSITE-ProRule" id="PRU00285"/>
    </source>
</evidence>
<dbReference type="InterPro" id="IPR008978">
    <property type="entry name" value="HSP20-like_chaperone"/>
</dbReference>
<evidence type="ECO:0000256" key="1">
    <source>
        <dbReference type="ARBA" id="ARBA00004162"/>
    </source>
</evidence>
<evidence type="ECO:0000256" key="5">
    <source>
        <dbReference type="RuleBase" id="RU003616"/>
    </source>
</evidence>
<dbReference type="GeneID" id="107940412"/>
<evidence type="ECO:0000313" key="9">
    <source>
        <dbReference type="RefSeq" id="XP_016729320.1"/>
    </source>
</evidence>
<name>A0A1U8MR73_GOSHI</name>
<keyword evidence="6" id="KW-0472">Membrane</keyword>
<dbReference type="Gene3D" id="2.60.40.790">
    <property type="match status" value="1"/>
</dbReference>
<dbReference type="PANTHER" id="PTHR43670">
    <property type="entry name" value="HEAT SHOCK PROTEIN 26"/>
    <property type="match status" value="1"/>
</dbReference>
<dbReference type="OMA" id="GISCTKF"/>
<dbReference type="SUPFAM" id="SSF49764">
    <property type="entry name" value="HSP20-like chaperones"/>
    <property type="match status" value="1"/>
</dbReference>
<dbReference type="Proteomes" id="UP000818029">
    <property type="component" value="Chromosome D08"/>
</dbReference>
<dbReference type="PROSITE" id="PS01031">
    <property type="entry name" value="SHSP"/>
    <property type="match status" value="1"/>
</dbReference>
<accession>A0A1U8MR73</accession>
<evidence type="ECO:0000313" key="8">
    <source>
        <dbReference type="Proteomes" id="UP000818029"/>
    </source>
</evidence>
<evidence type="ECO:0000256" key="2">
    <source>
        <dbReference type="ARBA" id="ARBA00022475"/>
    </source>
</evidence>
<dbReference type="SMR" id="A0A1U8MR73"/>
<keyword evidence="3" id="KW-0611">Plant defense</keyword>
<evidence type="ECO:0000259" key="7">
    <source>
        <dbReference type="PROSITE" id="PS01031"/>
    </source>
</evidence>
<reference evidence="9" key="2">
    <citation type="submission" date="2025-08" db="UniProtKB">
        <authorList>
            <consortium name="RefSeq"/>
        </authorList>
    </citation>
    <scope>IDENTIFICATION</scope>
</reference>
<sequence>METSYEDFEPLCKWRRDQNCDKLEVHLPGFRRQQLKVEIHSSGILEISGERLMDEGKSKRIISRFRKEFPVSEDYQRTQIRAKFYNGILHLVMPKQIIPTISAPAGGGGDENNDDKASSSGTSYLTCSMKLNKNIALEIMILAISLAIVVAYVKKYCQCSSFGISCTKFVISASYNMYPYCITEGVFLIYLVLEVNSLM</sequence>
<dbReference type="RefSeq" id="XP_016729320.1">
    <property type="nucleotide sequence ID" value="XM_016873831.2"/>
</dbReference>
<keyword evidence="8" id="KW-1185">Reference proteome</keyword>
<keyword evidence="9" id="KW-0346">Stress response</keyword>
<comment type="similarity">
    <text evidence="4 5">Belongs to the small heat shock protein (HSP20) family.</text>
</comment>
<dbReference type="GO" id="GO:0005886">
    <property type="term" value="C:plasma membrane"/>
    <property type="evidence" value="ECO:0007669"/>
    <property type="project" value="UniProtKB-SubCell"/>
</dbReference>
<dbReference type="CDD" id="cd06464">
    <property type="entry name" value="ACD_sHsps-like"/>
    <property type="match status" value="1"/>
</dbReference>
<feature type="transmembrane region" description="Helical" evidence="6">
    <location>
        <begin position="173"/>
        <end position="193"/>
    </location>
</feature>
<dbReference type="STRING" id="3635.A0A1U8MR73"/>
<dbReference type="KEGG" id="ghi:107940412"/>
<evidence type="ECO:0000256" key="3">
    <source>
        <dbReference type="ARBA" id="ARBA00022821"/>
    </source>
</evidence>
<feature type="transmembrane region" description="Helical" evidence="6">
    <location>
        <begin position="135"/>
        <end position="153"/>
    </location>
</feature>
<dbReference type="PaxDb" id="3635-A0A1U8MR73"/>
<dbReference type="PANTHER" id="PTHR43670:SF32">
    <property type="entry name" value="16.6 KDA HEAT SHOCK PROTEIN-LIKE"/>
    <property type="match status" value="1"/>
</dbReference>
<feature type="domain" description="SHSP" evidence="7">
    <location>
        <begin position="2"/>
        <end position="110"/>
    </location>
</feature>
<dbReference type="GO" id="GO:0034605">
    <property type="term" value="P:cellular response to heat"/>
    <property type="evidence" value="ECO:0000318"/>
    <property type="project" value="GO_Central"/>
</dbReference>
<keyword evidence="2" id="KW-1003">Cell membrane</keyword>
<comment type="subcellular location">
    <subcellularLocation>
        <location evidence="1">Cell membrane</location>
        <topology evidence="1">Single-pass membrane protein</topology>
    </subcellularLocation>
</comment>
<dbReference type="GO" id="GO:0006952">
    <property type="term" value="P:defense response"/>
    <property type="evidence" value="ECO:0007669"/>
    <property type="project" value="UniProtKB-KW"/>
</dbReference>
<organism evidence="8 9">
    <name type="scientific">Gossypium hirsutum</name>
    <name type="common">Upland cotton</name>
    <name type="synonym">Gossypium mexicanum</name>
    <dbReference type="NCBI Taxonomy" id="3635"/>
    <lineage>
        <taxon>Eukaryota</taxon>
        <taxon>Viridiplantae</taxon>
        <taxon>Streptophyta</taxon>
        <taxon>Embryophyta</taxon>
        <taxon>Tracheophyta</taxon>
        <taxon>Spermatophyta</taxon>
        <taxon>Magnoliopsida</taxon>
        <taxon>eudicotyledons</taxon>
        <taxon>Gunneridae</taxon>
        <taxon>Pentapetalae</taxon>
        <taxon>rosids</taxon>
        <taxon>malvids</taxon>
        <taxon>Malvales</taxon>
        <taxon>Malvaceae</taxon>
        <taxon>Malvoideae</taxon>
        <taxon>Gossypium</taxon>
    </lineage>
</organism>
<keyword evidence="6" id="KW-0812">Transmembrane</keyword>
<gene>
    <name evidence="9" type="primary">LOC107940412</name>
</gene>